<dbReference type="SUPFAM" id="SSF56327">
    <property type="entry name" value="LDH C-terminal domain-like"/>
    <property type="match status" value="1"/>
</dbReference>
<dbReference type="InterPro" id="IPR010945">
    <property type="entry name" value="Malate_DH_type2"/>
</dbReference>
<evidence type="ECO:0000256" key="10">
    <source>
        <dbReference type="PIRSR" id="PIRSR000102-3"/>
    </source>
</evidence>
<dbReference type="PIRSF" id="PIRSF000102">
    <property type="entry name" value="Lac_mal_DH"/>
    <property type="match status" value="1"/>
</dbReference>
<dbReference type="InterPro" id="IPR022383">
    <property type="entry name" value="Lactate/malate_DH_C"/>
</dbReference>
<accession>A0A917MPT4</accession>
<sequence length="334" mass="35326">MNHKSSPVTIAVTGAAGNIGYAILFRLAAGELLGPDVQVRLNLLDIPDAAQALEGVAMELADCAFPLLESVNTFSDPVRAFDGVNCAFLIGARPRTAGMERADLLSANGEIFAPQGRALADGAADDLRVVVVGNPANTNALIAAHHGRGIPRERFTALTRLDHNRALAQLAQATETGVGEIEGVAIWGNHSASQYPSLEFATVAGVPALEVLKARGKDHSWVEDEFIPRVAQRGAEIIRVRGGSSVGSAAHAAIEHMRDWMSDEPVETSMAVPSTGAYGVEEGLVCSFPVICEGGEYRIREGLELGEFSKARLRASVEELKAERDTVLSLGLLA</sequence>
<name>A0A917MPT4_9MICC</name>
<evidence type="ECO:0000256" key="7">
    <source>
        <dbReference type="HAMAP-Rule" id="MF_01517"/>
    </source>
</evidence>
<evidence type="ECO:0000256" key="8">
    <source>
        <dbReference type="PIRSR" id="PIRSR000102-1"/>
    </source>
</evidence>
<dbReference type="EC" id="1.1.1.37" evidence="2 7"/>
<dbReference type="GO" id="GO:0030060">
    <property type="term" value="F:L-malate dehydrogenase (NAD+) activity"/>
    <property type="evidence" value="ECO:0007669"/>
    <property type="project" value="UniProtKB-UniRule"/>
</dbReference>
<keyword evidence="15" id="KW-1185">Reference proteome</keyword>
<evidence type="ECO:0000256" key="9">
    <source>
        <dbReference type="PIRSR" id="PIRSR000102-2"/>
    </source>
</evidence>
<keyword evidence="4 7" id="KW-0560">Oxidoreductase</keyword>
<reference evidence="14 15" key="1">
    <citation type="journal article" date="2014" name="Int. J. Syst. Evol. Microbiol.">
        <title>Complete genome sequence of Corynebacterium casei LMG S-19264T (=DSM 44701T), isolated from a smear-ripened cheese.</title>
        <authorList>
            <consortium name="US DOE Joint Genome Institute (JGI-PGF)"/>
            <person name="Walter F."/>
            <person name="Albersmeier A."/>
            <person name="Kalinowski J."/>
            <person name="Ruckert C."/>
        </authorList>
    </citation>
    <scope>NUCLEOTIDE SEQUENCE [LARGE SCALE GENOMIC DNA]</scope>
    <source>
        <strain evidence="14 15">CCM 8669</strain>
    </source>
</reference>
<dbReference type="GO" id="GO:0006099">
    <property type="term" value="P:tricarboxylic acid cycle"/>
    <property type="evidence" value="ECO:0007669"/>
    <property type="project" value="UniProtKB-UniRule"/>
</dbReference>
<evidence type="ECO:0000256" key="1">
    <source>
        <dbReference type="ARBA" id="ARBA00009613"/>
    </source>
</evidence>
<feature type="domain" description="Lactate/malate dehydrogenase C-terminal" evidence="13">
    <location>
        <begin position="159"/>
        <end position="328"/>
    </location>
</feature>
<feature type="binding site" evidence="7 10">
    <location>
        <begin position="132"/>
        <end position="134"/>
    </location>
    <ligand>
        <name>NAD(+)</name>
        <dbReference type="ChEBI" id="CHEBI:57540"/>
    </ligand>
</feature>
<dbReference type="GO" id="GO:0006108">
    <property type="term" value="P:malate metabolic process"/>
    <property type="evidence" value="ECO:0007669"/>
    <property type="project" value="InterPro"/>
</dbReference>
<dbReference type="InterPro" id="IPR015955">
    <property type="entry name" value="Lactate_DH/Glyco_Ohase_4_C"/>
</dbReference>
<dbReference type="Pfam" id="PF00056">
    <property type="entry name" value="Ldh_1_N"/>
    <property type="match status" value="1"/>
</dbReference>
<dbReference type="FunFam" id="3.90.110.10:FF:000002">
    <property type="entry name" value="Malate dehydrogenase"/>
    <property type="match status" value="1"/>
</dbReference>
<gene>
    <name evidence="7 14" type="primary">mdh</name>
    <name evidence="14" type="ORF">GCM10007359_01010</name>
</gene>
<comment type="catalytic activity">
    <reaction evidence="6 7 11">
        <text>(S)-malate + NAD(+) = oxaloacetate + NADH + H(+)</text>
        <dbReference type="Rhea" id="RHEA:21432"/>
        <dbReference type="ChEBI" id="CHEBI:15378"/>
        <dbReference type="ChEBI" id="CHEBI:15589"/>
        <dbReference type="ChEBI" id="CHEBI:16452"/>
        <dbReference type="ChEBI" id="CHEBI:57540"/>
        <dbReference type="ChEBI" id="CHEBI:57945"/>
        <dbReference type="EC" id="1.1.1.37"/>
    </reaction>
</comment>
<organism evidence="14 15">
    <name type="scientific">Rothia aerolata</name>
    <dbReference type="NCBI Taxonomy" id="1812262"/>
    <lineage>
        <taxon>Bacteria</taxon>
        <taxon>Bacillati</taxon>
        <taxon>Actinomycetota</taxon>
        <taxon>Actinomycetes</taxon>
        <taxon>Micrococcales</taxon>
        <taxon>Micrococcaceae</taxon>
        <taxon>Rothia</taxon>
    </lineage>
</organism>
<feature type="binding site" evidence="10">
    <location>
        <position position="45"/>
    </location>
    <ligand>
        <name>NAD(+)</name>
        <dbReference type="ChEBI" id="CHEBI:57540"/>
    </ligand>
</feature>
<keyword evidence="7 11" id="KW-0816">Tricarboxylic acid cycle</keyword>
<feature type="binding site" evidence="7 9">
    <location>
        <position position="95"/>
    </location>
    <ligand>
        <name>substrate</name>
    </ligand>
</feature>
<dbReference type="Gene3D" id="3.40.50.720">
    <property type="entry name" value="NAD(P)-binding Rossmann-like Domain"/>
    <property type="match status" value="1"/>
</dbReference>
<feature type="binding site" evidence="7 9">
    <location>
        <position position="134"/>
    </location>
    <ligand>
        <name>substrate</name>
    </ligand>
</feature>
<evidence type="ECO:0000256" key="2">
    <source>
        <dbReference type="ARBA" id="ARBA00012995"/>
    </source>
</evidence>
<keyword evidence="5 7" id="KW-0520">NAD</keyword>
<evidence type="ECO:0000259" key="12">
    <source>
        <dbReference type="Pfam" id="PF00056"/>
    </source>
</evidence>
<dbReference type="AlphaFoldDB" id="A0A917MPT4"/>
<evidence type="ECO:0000256" key="11">
    <source>
        <dbReference type="RuleBase" id="RU000422"/>
    </source>
</evidence>
<dbReference type="NCBIfam" id="NF003916">
    <property type="entry name" value="PRK05442.1"/>
    <property type="match status" value="1"/>
</dbReference>
<evidence type="ECO:0000259" key="13">
    <source>
        <dbReference type="Pfam" id="PF02866"/>
    </source>
</evidence>
<feature type="binding site" evidence="7 9">
    <location>
        <position position="165"/>
    </location>
    <ligand>
        <name>substrate</name>
    </ligand>
</feature>
<dbReference type="InterPro" id="IPR001236">
    <property type="entry name" value="Lactate/malate_DH_N"/>
</dbReference>
<protein>
    <recommendedName>
        <fullName evidence="3 7">Malate dehydrogenase</fullName>
        <ecNumber evidence="2 7">1.1.1.37</ecNumber>
    </recommendedName>
</protein>
<dbReference type="NCBIfam" id="TIGR01759">
    <property type="entry name" value="MalateDH-SF1"/>
    <property type="match status" value="1"/>
</dbReference>
<comment type="similarity">
    <text evidence="1 7">Belongs to the LDH/MDH superfamily. MDH type 2 family.</text>
</comment>
<dbReference type="Proteomes" id="UP000600171">
    <property type="component" value="Unassembled WGS sequence"/>
</dbReference>
<evidence type="ECO:0000313" key="14">
    <source>
        <dbReference type="EMBL" id="GGH56671.1"/>
    </source>
</evidence>
<dbReference type="InterPro" id="IPR036291">
    <property type="entry name" value="NAD(P)-bd_dom_sf"/>
</dbReference>
<dbReference type="CDD" id="cd01338">
    <property type="entry name" value="MDH_chloroplast-like"/>
    <property type="match status" value="1"/>
</dbReference>
<evidence type="ECO:0000256" key="4">
    <source>
        <dbReference type="ARBA" id="ARBA00023002"/>
    </source>
</evidence>
<evidence type="ECO:0000256" key="5">
    <source>
        <dbReference type="ARBA" id="ARBA00023027"/>
    </source>
</evidence>
<dbReference type="InterPro" id="IPR001557">
    <property type="entry name" value="L-lactate/malate_DH"/>
</dbReference>
<dbReference type="PANTHER" id="PTHR23382">
    <property type="entry name" value="MALATE DEHYDROGENASE"/>
    <property type="match status" value="1"/>
</dbReference>
<dbReference type="EMBL" id="BMDC01000001">
    <property type="protein sequence ID" value="GGH56671.1"/>
    <property type="molecule type" value="Genomic_DNA"/>
</dbReference>
<comment type="function">
    <text evidence="7">Catalyzes the reversible oxidation of malate to oxaloacetate.</text>
</comment>
<evidence type="ECO:0000313" key="15">
    <source>
        <dbReference type="Proteomes" id="UP000600171"/>
    </source>
</evidence>
<feature type="active site" description="Proton acceptor" evidence="7 8">
    <location>
        <position position="190"/>
    </location>
</feature>
<dbReference type="RefSeq" id="WP_188358394.1">
    <property type="nucleotide sequence ID" value="NZ_BMDC01000001.1"/>
</dbReference>
<feature type="domain" description="Lactate/malate dehydrogenase N-terminal" evidence="12">
    <location>
        <begin position="9"/>
        <end position="152"/>
    </location>
</feature>
<dbReference type="FunFam" id="3.40.50.720:FF:000010">
    <property type="entry name" value="Malate dehydrogenase"/>
    <property type="match status" value="1"/>
</dbReference>
<feature type="binding site" evidence="7 10">
    <location>
        <begin position="14"/>
        <end position="20"/>
    </location>
    <ligand>
        <name>NAD(+)</name>
        <dbReference type="ChEBI" id="CHEBI:57540"/>
    </ligand>
</feature>
<dbReference type="SUPFAM" id="SSF51735">
    <property type="entry name" value="NAD(P)-binding Rossmann-fold domains"/>
    <property type="match status" value="1"/>
</dbReference>
<feature type="binding site" evidence="7 9">
    <location>
        <position position="101"/>
    </location>
    <ligand>
        <name>substrate</name>
    </ligand>
</feature>
<dbReference type="InterPro" id="IPR001252">
    <property type="entry name" value="Malate_DH_AS"/>
</dbReference>
<dbReference type="HAMAP" id="MF_01517">
    <property type="entry name" value="Malate_dehydrog_2"/>
    <property type="match status" value="1"/>
</dbReference>
<evidence type="ECO:0000256" key="3">
    <source>
        <dbReference type="ARBA" id="ARBA00020382"/>
    </source>
</evidence>
<evidence type="ECO:0000256" key="6">
    <source>
        <dbReference type="ARBA" id="ARBA00048313"/>
    </source>
</evidence>
<comment type="caution">
    <text evidence="14">The sequence shown here is derived from an EMBL/GenBank/DDBJ whole genome shotgun (WGS) entry which is preliminary data.</text>
</comment>
<dbReference type="Gene3D" id="3.90.110.10">
    <property type="entry name" value="Lactate dehydrogenase/glycoside hydrolase, family 4, C-terminal"/>
    <property type="match status" value="1"/>
</dbReference>
<proteinExistence type="inferred from homology"/>
<feature type="binding site" evidence="7 10">
    <location>
        <position position="108"/>
    </location>
    <ligand>
        <name>NAD(+)</name>
        <dbReference type="ChEBI" id="CHEBI:57540"/>
    </ligand>
</feature>
<feature type="binding site" evidence="7">
    <location>
        <position position="115"/>
    </location>
    <ligand>
        <name>NAD(+)</name>
        <dbReference type="ChEBI" id="CHEBI:57540"/>
    </ligand>
</feature>
<dbReference type="Pfam" id="PF02866">
    <property type="entry name" value="Ldh_1_C"/>
    <property type="match status" value="1"/>
</dbReference>
<dbReference type="PROSITE" id="PS00068">
    <property type="entry name" value="MDH"/>
    <property type="match status" value="1"/>
</dbReference>